<keyword evidence="2" id="KW-1133">Transmembrane helix</keyword>
<feature type="compositionally biased region" description="Basic and acidic residues" evidence="1">
    <location>
        <begin position="9"/>
        <end position="33"/>
    </location>
</feature>
<protein>
    <submittedName>
        <fullName evidence="3">Uncharacterized protein</fullName>
    </submittedName>
</protein>
<comment type="caution">
    <text evidence="3">The sequence shown here is derived from an EMBL/GenBank/DDBJ whole genome shotgun (WGS) entry which is preliminary data.</text>
</comment>
<keyword evidence="2" id="KW-0472">Membrane</keyword>
<gene>
    <name evidence="3" type="ORF">L195_g056935</name>
</gene>
<evidence type="ECO:0000313" key="4">
    <source>
        <dbReference type="Proteomes" id="UP000236291"/>
    </source>
</evidence>
<organism evidence="3 4">
    <name type="scientific">Trifolium pratense</name>
    <name type="common">Red clover</name>
    <dbReference type="NCBI Taxonomy" id="57577"/>
    <lineage>
        <taxon>Eukaryota</taxon>
        <taxon>Viridiplantae</taxon>
        <taxon>Streptophyta</taxon>
        <taxon>Embryophyta</taxon>
        <taxon>Tracheophyta</taxon>
        <taxon>Spermatophyta</taxon>
        <taxon>Magnoliopsida</taxon>
        <taxon>eudicotyledons</taxon>
        <taxon>Gunneridae</taxon>
        <taxon>Pentapetalae</taxon>
        <taxon>rosids</taxon>
        <taxon>fabids</taxon>
        <taxon>Fabales</taxon>
        <taxon>Fabaceae</taxon>
        <taxon>Papilionoideae</taxon>
        <taxon>50 kb inversion clade</taxon>
        <taxon>NPAAA clade</taxon>
        <taxon>Hologalegina</taxon>
        <taxon>IRL clade</taxon>
        <taxon>Trifolieae</taxon>
        <taxon>Trifolium</taxon>
    </lineage>
</organism>
<dbReference type="AlphaFoldDB" id="A0A2K3KU87"/>
<sequence length="95" mass="11116">MGLKQHKKNERDRVNRDCSGEGDRRRERRRRLDAVVPENSDSGSERDSPWWRCWMGFGSGLNMEVAALLLPSFSFWFLLFYTQMSRVCVDGKGKD</sequence>
<accession>A0A2K3KU87</accession>
<keyword evidence="2" id="KW-0812">Transmembrane</keyword>
<evidence type="ECO:0000256" key="2">
    <source>
        <dbReference type="SAM" id="Phobius"/>
    </source>
</evidence>
<name>A0A2K3KU87_TRIPR</name>
<evidence type="ECO:0000313" key="3">
    <source>
        <dbReference type="EMBL" id="PNX69834.1"/>
    </source>
</evidence>
<dbReference type="EMBL" id="ASHM01110159">
    <property type="protein sequence ID" value="PNX69834.1"/>
    <property type="molecule type" value="Genomic_DNA"/>
</dbReference>
<feature type="region of interest" description="Disordered" evidence="1">
    <location>
        <begin position="1"/>
        <end position="49"/>
    </location>
</feature>
<proteinExistence type="predicted"/>
<reference evidence="3 4" key="1">
    <citation type="journal article" date="2014" name="Am. J. Bot.">
        <title>Genome assembly and annotation for red clover (Trifolium pratense; Fabaceae).</title>
        <authorList>
            <person name="Istvanek J."/>
            <person name="Jaros M."/>
            <person name="Krenek A."/>
            <person name="Repkova J."/>
        </authorList>
    </citation>
    <scope>NUCLEOTIDE SEQUENCE [LARGE SCALE GENOMIC DNA]</scope>
    <source>
        <strain evidence="4">cv. Tatra</strain>
        <tissue evidence="3">Young leaves</tissue>
    </source>
</reference>
<evidence type="ECO:0000256" key="1">
    <source>
        <dbReference type="SAM" id="MobiDB-lite"/>
    </source>
</evidence>
<feature type="transmembrane region" description="Helical" evidence="2">
    <location>
        <begin position="65"/>
        <end position="82"/>
    </location>
</feature>
<dbReference type="Proteomes" id="UP000236291">
    <property type="component" value="Unassembled WGS sequence"/>
</dbReference>
<reference evidence="3 4" key="2">
    <citation type="journal article" date="2017" name="Front. Plant Sci.">
        <title>Gene Classification and Mining of Molecular Markers Useful in Red Clover (Trifolium pratense) Breeding.</title>
        <authorList>
            <person name="Istvanek J."/>
            <person name="Dluhosova J."/>
            <person name="Dluhos P."/>
            <person name="Patkova L."/>
            <person name="Nedelnik J."/>
            <person name="Repkova J."/>
        </authorList>
    </citation>
    <scope>NUCLEOTIDE SEQUENCE [LARGE SCALE GENOMIC DNA]</scope>
    <source>
        <strain evidence="4">cv. Tatra</strain>
        <tissue evidence="3">Young leaves</tissue>
    </source>
</reference>